<dbReference type="SMART" id="SM00832">
    <property type="entry name" value="C8"/>
    <property type="match status" value="1"/>
</dbReference>
<dbReference type="CDD" id="cd19941">
    <property type="entry name" value="TIL"/>
    <property type="match status" value="1"/>
</dbReference>
<dbReference type="InterPro" id="IPR002919">
    <property type="entry name" value="TIL_dom"/>
</dbReference>
<dbReference type="PROSITE" id="PS51233">
    <property type="entry name" value="VWFD"/>
    <property type="match status" value="2"/>
</dbReference>
<protein>
    <recommendedName>
        <fullName evidence="3">VWFD domain-containing protein</fullName>
    </recommendedName>
</protein>
<dbReference type="SMART" id="SM00216">
    <property type="entry name" value="VWD"/>
    <property type="match status" value="1"/>
</dbReference>
<dbReference type="PANTHER" id="PTHR11339">
    <property type="entry name" value="EXTRACELLULAR MATRIX GLYCOPROTEIN RELATED"/>
    <property type="match status" value="1"/>
</dbReference>
<dbReference type="SUPFAM" id="SSF57567">
    <property type="entry name" value="Serine protease inhibitors"/>
    <property type="match status" value="1"/>
</dbReference>
<dbReference type="GO" id="GO:0005615">
    <property type="term" value="C:extracellular space"/>
    <property type="evidence" value="ECO:0007669"/>
    <property type="project" value="TreeGrafter"/>
</dbReference>
<keyword evidence="1" id="KW-1015">Disulfide bond</keyword>
<dbReference type="InterPro" id="IPR050780">
    <property type="entry name" value="Mucin_vWF_Thrombospondin_sf"/>
</dbReference>
<dbReference type="InterPro" id="IPR014853">
    <property type="entry name" value="VWF/SSPO/ZAN-like_Cys-rich_dom"/>
</dbReference>
<accession>A0AAQ4RNN1</accession>
<dbReference type="PANTHER" id="PTHR11339:SF374">
    <property type="entry name" value="ZONADHESIN"/>
    <property type="match status" value="1"/>
</dbReference>
<dbReference type="AlphaFoldDB" id="A0AAQ4RNN1"/>
<reference evidence="4" key="3">
    <citation type="submission" date="2025-09" db="UniProtKB">
        <authorList>
            <consortium name="Ensembl"/>
        </authorList>
    </citation>
    <scope>IDENTIFICATION</scope>
</reference>
<keyword evidence="2" id="KW-0325">Glycoprotein</keyword>
<evidence type="ECO:0000313" key="4">
    <source>
        <dbReference type="Ensembl" id="ENSGACP00000063741.1"/>
    </source>
</evidence>
<feature type="domain" description="VWFD" evidence="3">
    <location>
        <begin position="7"/>
        <end position="177"/>
    </location>
</feature>
<dbReference type="GO" id="GO:0031012">
    <property type="term" value="C:extracellular matrix"/>
    <property type="evidence" value="ECO:0007669"/>
    <property type="project" value="TreeGrafter"/>
</dbReference>
<sequence length="472" mass="51730">SGLQCHSSCSISGDPHYYTFDQTVFHFQGTCTYVLSEQCGRGLPYYRVEGKNEHRGSTQVSWTRLVKVFVSNESIELVNGIFADTPFYLNNGTIQVYESGFSVIVSTDFGLEVSYDTNHYVKISVPYTYQNATCGLCGNFNNDGRDDFITRQGVNVNSAVVFANSWQVSGADEPGCEARCGGLSCATCTAAQTALYSNTAHCGILQNSSGPFAACHDTLSPQRFVQSCVYDMCVGEGYQPILCQALNVYARQCQQNGIQLPSWRRQDFCEIQCPANSHFEPQGTACPATCVNQNSTQGCPLPVQESCLCNSGYILSAGICIPHAECGCRFEGSYYCSGVTVILDEDCRRRCTCSYGSMTCRPHGCGPLESCRVEEGERGCRPNSYGTCWMKGPGSYYTFDGLTYQYPGACRLTLAKVMGLSSYPHFAVTAEKLPAGQQGFSRLLKFEAMGIQVSIEMASSSRVMVSLFNRFF</sequence>
<dbReference type="GeneTree" id="ENSGT00950000183155"/>
<dbReference type="InterPro" id="IPR025615">
    <property type="entry name" value="TILa_dom"/>
</dbReference>
<dbReference type="Pfam" id="PF00094">
    <property type="entry name" value="VWD"/>
    <property type="match status" value="2"/>
</dbReference>
<proteinExistence type="predicted"/>
<dbReference type="Pfam" id="PF08742">
    <property type="entry name" value="C8"/>
    <property type="match status" value="1"/>
</dbReference>
<keyword evidence="5" id="KW-1185">Reference proteome</keyword>
<dbReference type="Pfam" id="PF12714">
    <property type="entry name" value="TILa"/>
    <property type="match status" value="1"/>
</dbReference>
<organism evidence="4 5">
    <name type="scientific">Gasterosteus aculeatus aculeatus</name>
    <name type="common">three-spined stickleback</name>
    <dbReference type="NCBI Taxonomy" id="481459"/>
    <lineage>
        <taxon>Eukaryota</taxon>
        <taxon>Metazoa</taxon>
        <taxon>Chordata</taxon>
        <taxon>Craniata</taxon>
        <taxon>Vertebrata</taxon>
        <taxon>Euteleostomi</taxon>
        <taxon>Actinopterygii</taxon>
        <taxon>Neopterygii</taxon>
        <taxon>Teleostei</taxon>
        <taxon>Neoteleostei</taxon>
        <taxon>Acanthomorphata</taxon>
        <taxon>Eupercaria</taxon>
        <taxon>Perciformes</taxon>
        <taxon>Cottioidei</taxon>
        <taxon>Gasterosteales</taxon>
        <taxon>Gasterosteidae</taxon>
        <taxon>Gasterosteus</taxon>
    </lineage>
</organism>
<name>A0AAQ4RNN1_GASAC</name>
<evidence type="ECO:0000256" key="2">
    <source>
        <dbReference type="ARBA" id="ARBA00023180"/>
    </source>
</evidence>
<evidence type="ECO:0000259" key="3">
    <source>
        <dbReference type="PROSITE" id="PS51233"/>
    </source>
</evidence>
<dbReference type="InterPro" id="IPR036084">
    <property type="entry name" value="Ser_inhib-like_sf"/>
</dbReference>
<reference evidence="4" key="2">
    <citation type="submission" date="2025-08" db="UniProtKB">
        <authorList>
            <consortium name="Ensembl"/>
        </authorList>
    </citation>
    <scope>IDENTIFICATION</scope>
</reference>
<dbReference type="Ensembl" id="ENSGACT00000082222.1">
    <property type="protein sequence ID" value="ENSGACP00000063741.1"/>
    <property type="gene ID" value="ENSGACG00000007050.2"/>
</dbReference>
<dbReference type="Pfam" id="PF01826">
    <property type="entry name" value="TIL"/>
    <property type="match status" value="1"/>
</dbReference>
<dbReference type="Gene3D" id="2.10.25.10">
    <property type="entry name" value="Laminin"/>
    <property type="match status" value="1"/>
</dbReference>
<dbReference type="Proteomes" id="UP000007635">
    <property type="component" value="Chromosome V"/>
</dbReference>
<evidence type="ECO:0000256" key="1">
    <source>
        <dbReference type="ARBA" id="ARBA00023157"/>
    </source>
</evidence>
<reference evidence="4 5" key="1">
    <citation type="journal article" date="2021" name="G3 (Bethesda)">
        <title>Improved contiguity of the threespine stickleback genome using long-read sequencing.</title>
        <authorList>
            <person name="Nath S."/>
            <person name="Shaw D.E."/>
            <person name="White M.A."/>
        </authorList>
    </citation>
    <scope>NUCLEOTIDE SEQUENCE [LARGE SCALE GENOMIC DNA]</scope>
    <source>
        <strain evidence="4 5">Lake Benthic</strain>
    </source>
</reference>
<feature type="domain" description="VWFD" evidence="3">
    <location>
        <begin position="386"/>
        <end position="472"/>
    </location>
</feature>
<evidence type="ECO:0000313" key="5">
    <source>
        <dbReference type="Proteomes" id="UP000007635"/>
    </source>
</evidence>
<dbReference type="InterPro" id="IPR001846">
    <property type="entry name" value="VWF_type-D"/>
</dbReference>